<feature type="domain" description="MARVEL" evidence="7">
    <location>
        <begin position="32"/>
        <end position="175"/>
    </location>
</feature>
<keyword evidence="3 6" id="KW-1133">Transmembrane helix</keyword>
<dbReference type="InterPro" id="IPR008253">
    <property type="entry name" value="Marvel"/>
</dbReference>
<reference evidence="8" key="1">
    <citation type="submission" date="2022-01" db="EMBL/GenBank/DDBJ databases">
        <authorList>
            <person name="King R."/>
        </authorList>
    </citation>
    <scope>NUCLEOTIDE SEQUENCE</scope>
</reference>
<comment type="subcellular location">
    <subcellularLocation>
        <location evidence="1">Membrane</location>
        <topology evidence="1">Multi-pass membrane protein</topology>
    </subcellularLocation>
</comment>
<feature type="transmembrane region" description="Helical" evidence="6">
    <location>
        <begin position="105"/>
        <end position="127"/>
    </location>
</feature>
<gene>
    <name evidence="8" type="ORF">PHAECO_LOCUS6682</name>
</gene>
<dbReference type="PROSITE" id="PS51225">
    <property type="entry name" value="MARVEL"/>
    <property type="match status" value="1"/>
</dbReference>
<reference evidence="8" key="2">
    <citation type="submission" date="2022-10" db="EMBL/GenBank/DDBJ databases">
        <authorList>
            <consortium name="ENA_rothamsted_submissions"/>
            <consortium name="culmorum"/>
            <person name="King R."/>
        </authorList>
    </citation>
    <scope>NUCLEOTIDE SEQUENCE</scope>
</reference>
<keyword evidence="2 5" id="KW-0812">Transmembrane</keyword>
<feature type="transmembrane region" description="Helical" evidence="6">
    <location>
        <begin position="147"/>
        <end position="168"/>
    </location>
</feature>
<dbReference type="Pfam" id="PF01284">
    <property type="entry name" value="MARVEL"/>
    <property type="match status" value="1"/>
</dbReference>
<evidence type="ECO:0000313" key="9">
    <source>
        <dbReference type="Proteomes" id="UP001153737"/>
    </source>
</evidence>
<feature type="transmembrane region" description="Helical" evidence="6">
    <location>
        <begin position="42"/>
        <end position="64"/>
    </location>
</feature>
<dbReference type="Proteomes" id="UP001153737">
    <property type="component" value="Chromosome 2"/>
</dbReference>
<evidence type="ECO:0000259" key="7">
    <source>
        <dbReference type="PROSITE" id="PS51225"/>
    </source>
</evidence>
<name>A0A9P0DIZ8_PHACE</name>
<protein>
    <recommendedName>
        <fullName evidence="7">MARVEL domain-containing protein</fullName>
    </recommendedName>
</protein>
<dbReference type="OrthoDB" id="10044855at2759"/>
<accession>A0A9P0DIZ8</accession>
<evidence type="ECO:0000256" key="6">
    <source>
        <dbReference type="SAM" id="Phobius"/>
    </source>
</evidence>
<evidence type="ECO:0000256" key="5">
    <source>
        <dbReference type="PROSITE-ProRule" id="PRU00581"/>
    </source>
</evidence>
<evidence type="ECO:0000256" key="3">
    <source>
        <dbReference type="ARBA" id="ARBA00022989"/>
    </source>
</evidence>
<feature type="transmembrane region" description="Helical" evidence="6">
    <location>
        <begin position="70"/>
        <end position="93"/>
    </location>
</feature>
<evidence type="ECO:0000256" key="2">
    <source>
        <dbReference type="ARBA" id="ARBA00022692"/>
    </source>
</evidence>
<dbReference type="AlphaFoldDB" id="A0A9P0DIZ8"/>
<dbReference type="PROSITE" id="PS51257">
    <property type="entry name" value="PROKAR_LIPOPROTEIN"/>
    <property type="match status" value="1"/>
</dbReference>
<organism evidence="8 9">
    <name type="scientific">Phaedon cochleariae</name>
    <name type="common">Mustard beetle</name>
    <dbReference type="NCBI Taxonomy" id="80249"/>
    <lineage>
        <taxon>Eukaryota</taxon>
        <taxon>Metazoa</taxon>
        <taxon>Ecdysozoa</taxon>
        <taxon>Arthropoda</taxon>
        <taxon>Hexapoda</taxon>
        <taxon>Insecta</taxon>
        <taxon>Pterygota</taxon>
        <taxon>Neoptera</taxon>
        <taxon>Endopterygota</taxon>
        <taxon>Coleoptera</taxon>
        <taxon>Polyphaga</taxon>
        <taxon>Cucujiformia</taxon>
        <taxon>Chrysomeloidea</taxon>
        <taxon>Chrysomelidae</taxon>
        <taxon>Chrysomelinae</taxon>
        <taxon>Chrysomelini</taxon>
        <taxon>Phaedon</taxon>
    </lineage>
</organism>
<evidence type="ECO:0000313" key="8">
    <source>
        <dbReference type="EMBL" id="CAH1156251.1"/>
    </source>
</evidence>
<dbReference type="EMBL" id="OU896708">
    <property type="protein sequence ID" value="CAH1156251.1"/>
    <property type="molecule type" value="Genomic_DNA"/>
</dbReference>
<evidence type="ECO:0000256" key="1">
    <source>
        <dbReference type="ARBA" id="ARBA00004141"/>
    </source>
</evidence>
<proteinExistence type="predicted"/>
<keyword evidence="9" id="KW-1185">Reference proteome</keyword>
<keyword evidence="4 5" id="KW-0472">Membrane</keyword>
<sequence length="178" mass="19749">MRKGPTIVTVSSGQSGISCCCCRCCTCLQLHVLKSEPGVIKLAEIILGFFCQSLALNFGANYAATIGTSFQSFLTTASWCLLTSFLLLLCYVFSQKSFSLLRSSLFETLFNGVASFSYITSCSYLGWAVNMFLQPMYVVTPYFQVYPAMSAAYMVGTFLGLVYGYDAYKAYKYFQGFR</sequence>
<dbReference type="GO" id="GO:0016020">
    <property type="term" value="C:membrane"/>
    <property type="evidence" value="ECO:0007669"/>
    <property type="project" value="UniProtKB-SubCell"/>
</dbReference>
<evidence type="ECO:0000256" key="4">
    <source>
        <dbReference type="ARBA" id="ARBA00023136"/>
    </source>
</evidence>